<keyword evidence="3" id="KW-1185">Reference proteome</keyword>
<evidence type="ECO:0000256" key="1">
    <source>
        <dbReference type="SAM" id="MobiDB-lite"/>
    </source>
</evidence>
<protein>
    <submittedName>
        <fullName evidence="2">Capsular biosynthesis protein</fullName>
    </submittedName>
</protein>
<organism evidence="2 3">
    <name type="scientific">Aquibaculum arenosum</name>
    <dbReference type="NCBI Taxonomy" id="3032591"/>
    <lineage>
        <taxon>Bacteria</taxon>
        <taxon>Pseudomonadati</taxon>
        <taxon>Pseudomonadota</taxon>
        <taxon>Alphaproteobacteria</taxon>
        <taxon>Rhodospirillales</taxon>
        <taxon>Rhodovibrionaceae</taxon>
        <taxon>Aquibaculum</taxon>
    </lineage>
</organism>
<dbReference type="InterPro" id="IPR007833">
    <property type="entry name" value="Capsule_polysaccharide_synth"/>
</dbReference>
<accession>A0ABT5YRI3</accession>
<gene>
    <name evidence="2" type="ORF">P2G67_15735</name>
</gene>
<dbReference type="CDD" id="cd16441">
    <property type="entry name" value="beta_Kdo_transferase_KpsS"/>
    <property type="match status" value="1"/>
</dbReference>
<feature type="region of interest" description="Disordered" evidence="1">
    <location>
        <begin position="413"/>
        <end position="441"/>
    </location>
</feature>
<dbReference type="RefSeq" id="WP_275824244.1">
    <property type="nucleotide sequence ID" value="NZ_JARHUD010000014.1"/>
</dbReference>
<evidence type="ECO:0000313" key="3">
    <source>
        <dbReference type="Proteomes" id="UP001215503"/>
    </source>
</evidence>
<dbReference type="Pfam" id="PF05159">
    <property type="entry name" value="Capsule_synth"/>
    <property type="match status" value="1"/>
</dbReference>
<reference evidence="2 3" key="1">
    <citation type="submission" date="2023-03" db="EMBL/GenBank/DDBJ databases">
        <title>Fodinicurvata sp. CAU 1616 isolated from sea sendiment.</title>
        <authorList>
            <person name="Kim W."/>
        </authorList>
    </citation>
    <scope>NUCLEOTIDE SEQUENCE [LARGE SCALE GENOMIC DNA]</scope>
    <source>
        <strain evidence="2 3">CAU 1616</strain>
    </source>
</reference>
<name>A0ABT5YRI3_9PROT</name>
<proteinExistence type="predicted"/>
<dbReference type="Proteomes" id="UP001215503">
    <property type="component" value="Unassembled WGS sequence"/>
</dbReference>
<feature type="compositionally biased region" description="Low complexity" evidence="1">
    <location>
        <begin position="426"/>
        <end position="441"/>
    </location>
</feature>
<sequence length="441" mass="49681">MNGWRERGVPEGGPEQRHILFLQGPASPFFLRLGQALKKRGHRVTKINFNLGDVLFWPREAKAWRGRFSRWQDHLAKRLEREGITDLVLFGDCRSYHRVAIDLARTRGIAVHVFEEGYLRPNWITLEHGGVNGFSALPNTPNQIRQGAEGLEDAQTTRRSASGLRNRVIWDVAYNLTTSAGRLVYPLYRHHRPWPVLLEYAFWLKRLALMPVEKRRSRAALRALAKSEPGFFIFPLQLDSDFQIRVHADLNSMEDALQVILRSFADHAPANDHLVVKAHPLDNGLVDRRRQCRRLARAAGIEDRVLFIEGGNLSRLIDDSKGVVTVNSTSGMVALQQKRPVAVLGRAIYHIPGLTHQGSLDSFWSDPRRPKPDLLRDFVRLLQARALIHGSFFTEEGLEAAIKGAIERIESTPPGWRPIPVGDSGRAPAPATVTPRAVAAE</sequence>
<evidence type="ECO:0000313" key="2">
    <source>
        <dbReference type="EMBL" id="MDF2097428.1"/>
    </source>
</evidence>
<dbReference type="EMBL" id="JARHUD010000014">
    <property type="protein sequence ID" value="MDF2097428.1"/>
    <property type="molecule type" value="Genomic_DNA"/>
</dbReference>
<comment type="caution">
    <text evidence="2">The sequence shown here is derived from an EMBL/GenBank/DDBJ whole genome shotgun (WGS) entry which is preliminary data.</text>
</comment>